<evidence type="ECO:0000313" key="2">
    <source>
        <dbReference type="Proteomes" id="UP001183585"/>
    </source>
</evidence>
<proteinExistence type="predicted"/>
<dbReference type="Gene3D" id="6.10.140.2180">
    <property type="match status" value="1"/>
</dbReference>
<keyword evidence="2" id="KW-1185">Reference proteome</keyword>
<protein>
    <submittedName>
        <fullName evidence="1">Uncharacterized protein</fullName>
    </submittedName>
</protein>
<comment type="caution">
    <text evidence="1">The sequence shown here is derived from an EMBL/GenBank/DDBJ whole genome shotgun (WGS) entry which is preliminary data.</text>
</comment>
<evidence type="ECO:0000313" key="1">
    <source>
        <dbReference type="EMBL" id="MDR7383884.1"/>
    </source>
</evidence>
<organism evidence="1 2">
    <name type="scientific">Promicromonospora iranensis</name>
    <dbReference type="NCBI Taxonomy" id="1105144"/>
    <lineage>
        <taxon>Bacteria</taxon>
        <taxon>Bacillati</taxon>
        <taxon>Actinomycetota</taxon>
        <taxon>Actinomycetes</taxon>
        <taxon>Micrococcales</taxon>
        <taxon>Promicromonosporaceae</taxon>
        <taxon>Promicromonospora</taxon>
    </lineage>
</organism>
<gene>
    <name evidence="1" type="ORF">J2S48_003399</name>
</gene>
<sequence length="88" mass="9933">MTRRRAGDLDHAVPARRRAHRCRLPERRARAALHSRNEQLNYRQLALYVDENDAEAISAGLLDVLAPYFEPAPGKSRTTLSLISVPDV</sequence>
<dbReference type="RefSeq" id="WP_274995141.1">
    <property type="nucleotide sequence ID" value="NZ_JAJQQP010000008.1"/>
</dbReference>
<dbReference type="Proteomes" id="UP001183585">
    <property type="component" value="Unassembled WGS sequence"/>
</dbReference>
<reference evidence="1 2" key="1">
    <citation type="submission" date="2023-07" db="EMBL/GenBank/DDBJ databases">
        <title>Sequencing the genomes of 1000 actinobacteria strains.</title>
        <authorList>
            <person name="Klenk H.-P."/>
        </authorList>
    </citation>
    <scope>NUCLEOTIDE SEQUENCE [LARGE SCALE GENOMIC DNA]</scope>
    <source>
        <strain evidence="1 2">DSM 45554</strain>
    </source>
</reference>
<accession>A0ABU2CRB6</accession>
<dbReference type="EMBL" id="JAVDYE010000001">
    <property type="protein sequence ID" value="MDR7383884.1"/>
    <property type="molecule type" value="Genomic_DNA"/>
</dbReference>
<name>A0ABU2CRB6_9MICO</name>